<evidence type="ECO:0000256" key="1">
    <source>
        <dbReference type="ARBA" id="ARBA00004651"/>
    </source>
</evidence>
<dbReference type="Pfam" id="PF01618">
    <property type="entry name" value="MotA_ExbB"/>
    <property type="match status" value="1"/>
</dbReference>
<dbReference type="Proteomes" id="UP000366872">
    <property type="component" value="Unassembled WGS sequence"/>
</dbReference>
<keyword evidence="5 7" id="KW-0472">Membrane</keyword>
<dbReference type="AlphaFoldDB" id="A0A6C2UDD2"/>
<name>A0A6C2UDD2_PONDE</name>
<gene>
    <name evidence="9" type="ORF">PDESU_06455</name>
</gene>
<dbReference type="InterPro" id="IPR002898">
    <property type="entry name" value="MotA_ExbB_proton_chnl"/>
</dbReference>
<evidence type="ECO:0000256" key="7">
    <source>
        <dbReference type="SAM" id="Phobius"/>
    </source>
</evidence>
<dbReference type="EMBL" id="CAAHFG010000005">
    <property type="protein sequence ID" value="VGO17853.1"/>
    <property type="molecule type" value="Genomic_DNA"/>
</dbReference>
<feature type="transmembrane region" description="Helical" evidence="7">
    <location>
        <begin position="16"/>
        <end position="44"/>
    </location>
</feature>
<evidence type="ECO:0000259" key="8">
    <source>
        <dbReference type="Pfam" id="PF01618"/>
    </source>
</evidence>
<keyword evidence="10" id="KW-1185">Reference proteome</keyword>
<accession>A0A6C2UDD2</accession>
<evidence type="ECO:0000313" key="9">
    <source>
        <dbReference type="EMBL" id="VGO17853.1"/>
    </source>
</evidence>
<evidence type="ECO:0000256" key="2">
    <source>
        <dbReference type="ARBA" id="ARBA00022475"/>
    </source>
</evidence>
<evidence type="ECO:0000313" key="10">
    <source>
        <dbReference type="Proteomes" id="UP000366872"/>
    </source>
</evidence>
<sequence length="99" mass="10373">MTTRSTGPTRPKKTPAVLVVLGSILSFGPVLGILCTIIAMVSAFQTIGGQGVEKPEALAEEMGFALTSTAIGILLLPIGVILLVIGIRGMIKQQKREEN</sequence>
<organism evidence="9 10">
    <name type="scientific">Pontiella desulfatans</name>
    <dbReference type="NCBI Taxonomy" id="2750659"/>
    <lineage>
        <taxon>Bacteria</taxon>
        <taxon>Pseudomonadati</taxon>
        <taxon>Kiritimatiellota</taxon>
        <taxon>Kiritimatiellia</taxon>
        <taxon>Kiritimatiellales</taxon>
        <taxon>Pontiellaceae</taxon>
        <taxon>Pontiella</taxon>
    </lineage>
</organism>
<comment type="subcellular location">
    <subcellularLocation>
        <location evidence="1">Cell membrane</location>
        <topology evidence="1">Multi-pass membrane protein</topology>
    </subcellularLocation>
    <subcellularLocation>
        <location evidence="6">Membrane</location>
        <topology evidence="6">Multi-pass membrane protein</topology>
    </subcellularLocation>
</comment>
<protein>
    <recommendedName>
        <fullName evidence="8">MotA/TolQ/ExbB proton channel domain-containing protein</fullName>
    </recommendedName>
</protein>
<evidence type="ECO:0000256" key="3">
    <source>
        <dbReference type="ARBA" id="ARBA00022692"/>
    </source>
</evidence>
<dbReference type="GO" id="GO:0005886">
    <property type="term" value="C:plasma membrane"/>
    <property type="evidence" value="ECO:0007669"/>
    <property type="project" value="UniProtKB-SubCell"/>
</dbReference>
<proteinExistence type="inferred from homology"/>
<keyword evidence="6" id="KW-0653">Protein transport</keyword>
<evidence type="ECO:0000256" key="5">
    <source>
        <dbReference type="ARBA" id="ARBA00023136"/>
    </source>
</evidence>
<keyword evidence="2" id="KW-1003">Cell membrane</keyword>
<reference evidence="9 10" key="1">
    <citation type="submission" date="2019-04" db="EMBL/GenBank/DDBJ databases">
        <authorList>
            <person name="Van Vliet M D."/>
        </authorList>
    </citation>
    <scope>NUCLEOTIDE SEQUENCE [LARGE SCALE GENOMIC DNA]</scope>
    <source>
        <strain evidence="9 10">F1</strain>
    </source>
</reference>
<dbReference type="RefSeq" id="WP_136083318.1">
    <property type="nucleotide sequence ID" value="NZ_CAAHFG010000005.1"/>
</dbReference>
<dbReference type="GO" id="GO:0015031">
    <property type="term" value="P:protein transport"/>
    <property type="evidence" value="ECO:0007669"/>
    <property type="project" value="UniProtKB-KW"/>
</dbReference>
<comment type="similarity">
    <text evidence="6">Belongs to the exbB/tolQ family.</text>
</comment>
<keyword evidence="4 7" id="KW-1133">Transmembrane helix</keyword>
<feature type="transmembrane region" description="Helical" evidence="7">
    <location>
        <begin position="64"/>
        <end position="87"/>
    </location>
</feature>
<keyword evidence="6" id="KW-0813">Transport</keyword>
<keyword evidence="3 7" id="KW-0812">Transmembrane</keyword>
<evidence type="ECO:0000256" key="6">
    <source>
        <dbReference type="RuleBase" id="RU004057"/>
    </source>
</evidence>
<evidence type="ECO:0000256" key="4">
    <source>
        <dbReference type="ARBA" id="ARBA00022989"/>
    </source>
</evidence>
<feature type="domain" description="MotA/TolQ/ExbB proton channel" evidence="8">
    <location>
        <begin position="18"/>
        <end position="84"/>
    </location>
</feature>